<reference evidence="1 2" key="2">
    <citation type="journal article" date="2022" name="Mol. Ecol. Resour.">
        <title>The genomes of chicory, endive, great burdock and yacon provide insights into Asteraceae paleo-polyploidization history and plant inulin production.</title>
        <authorList>
            <person name="Fan W."/>
            <person name="Wang S."/>
            <person name="Wang H."/>
            <person name="Wang A."/>
            <person name="Jiang F."/>
            <person name="Liu H."/>
            <person name="Zhao H."/>
            <person name="Xu D."/>
            <person name="Zhang Y."/>
        </authorList>
    </citation>
    <scope>NUCLEOTIDE SEQUENCE [LARGE SCALE GENOMIC DNA]</scope>
    <source>
        <strain evidence="2">cv. Yunnan</strain>
        <tissue evidence="1">Leaves</tissue>
    </source>
</reference>
<dbReference type="EMBL" id="CM042031">
    <property type="protein sequence ID" value="KAI3785339.1"/>
    <property type="molecule type" value="Genomic_DNA"/>
</dbReference>
<proteinExistence type="predicted"/>
<dbReference type="Proteomes" id="UP001056120">
    <property type="component" value="Linkage Group LG14"/>
</dbReference>
<keyword evidence="2" id="KW-1185">Reference proteome</keyword>
<gene>
    <name evidence="1" type="ORF">L1987_44455</name>
</gene>
<organism evidence="1 2">
    <name type="scientific">Smallanthus sonchifolius</name>
    <dbReference type="NCBI Taxonomy" id="185202"/>
    <lineage>
        <taxon>Eukaryota</taxon>
        <taxon>Viridiplantae</taxon>
        <taxon>Streptophyta</taxon>
        <taxon>Embryophyta</taxon>
        <taxon>Tracheophyta</taxon>
        <taxon>Spermatophyta</taxon>
        <taxon>Magnoliopsida</taxon>
        <taxon>eudicotyledons</taxon>
        <taxon>Gunneridae</taxon>
        <taxon>Pentapetalae</taxon>
        <taxon>asterids</taxon>
        <taxon>campanulids</taxon>
        <taxon>Asterales</taxon>
        <taxon>Asteraceae</taxon>
        <taxon>Asteroideae</taxon>
        <taxon>Heliantheae alliance</taxon>
        <taxon>Millerieae</taxon>
        <taxon>Smallanthus</taxon>
    </lineage>
</organism>
<sequence length="147" mass="15737">MASSIFSLASTSTKLLVLVFLSSTAKSDIDIPPTLSLLSLSSVEEKTAQLMLINHLISFASVIPDGEELLFPTTKMICSSFLASFPTVTSCNINLLVTGHTVEKRLGVRSSDATSPPDDSSQGLRFLSRGFHCIGVIMMSVALALWN</sequence>
<accession>A0ACB9GPB2</accession>
<protein>
    <submittedName>
        <fullName evidence="1">Uncharacterized protein</fullName>
    </submittedName>
</protein>
<evidence type="ECO:0000313" key="1">
    <source>
        <dbReference type="EMBL" id="KAI3785339.1"/>
    </source>
</evidence>
<comment type="caution">
    <text evidence="1">The sequence shown here is derived from an EMBL/GenBank/DDBJ whole genome shotgun (WGS) entry which is preliminary data.</text>
</comment>
<evidence type="ECO:0000313" key="2">
    <source>
        <dbReference type="Proteomes" id="UP001056120"/>
    </source>
</evidence>
<name>A0ACB9GPB2_9ASTR</name>
<reference evidence="2" key="1">
    <citation type="journal article" date="2022" name="Mol. Ecol. Resour.">
        <title>The genomes of chicory, endive, great burdock and yacon provide insights into Asteraceae palaeo-polyploidization history and plant inulin production.</title>
        <authorList>
            <person name="Fan W."/>
            <person name="Wang S."/>
            <person name="Wang H."/>
            <person name="Wang A."/>
            <person name="Jiang F."/>
            <person name="Liu H."/>
            <person name="Zhao H."/>
            <person name="Xu D."/>
            <person name="Zhang Y."/>
        </authorList>
    </citation>
    <scope>NUCLEOTIDE SEQUENCE [LARGE SCALE GENOMIC DNA]</scope>
    <source>
        <strain evidence="2">cv. Yunnan</strain>
    </source>
</reference>